<organism evidence="2 3">
    <name type="scientific">Staphylococcus pseudintermedius</name>
    <dbReference type="NCBI Taxonomy" id="283734"/>
    <lineage>
        <taxon>Bacteria</taxon>
        <taxon>Bacillati</taxon>
        <taxon>Bacillota</taxon>
        <taxon>Bacilli</taxon>
        <taxon>Bacillales</taxon>
        <taxon>Staphylococcaceae</taxon>
        <taxon>Staphylococcus</taxon>
        <taxon>Staphylococcus intermedius group</taxon>
    </lineage>
</organism>
<dbReference type="AlphaFoldDB" id="A0A7T7P063"/>
<evidence type="ECO:0000313" key="3">
    <source>
        <dbReference type="Proteomes" id="UP000595859"/>
    </source>
</evidence>
<keyword evidence="1" id="KW-0812">Transmembrane</keyword>
<dbReference type="RefSeq" id="WP_200361475.1">
    <property type="nucleotide sequence ID" value="NZ_CP066884.1"/>
</dbReference>
<feature type="transmembrane region" description="Helical" evidence="1">
    <location>
        <begin position="38"/>
        <end position="57"/>
    </location>
</feature>
<dbReference type="Proteomes" id="UP000595859">
    <property type="component" value="Chromosome"/>
</dbReference>
<sequence length="89" mass="10064">MSTQTIGIIVIVILLISFLPNAYMLYKTSKEGTENTRYKLMVGVDAMLLVLIILRHLTINLNHPHDTTTESLLNLTCGVMNFLFVTPER</sequence>
<evidence type="ECO:0000313" key="2">
    <source>
        <dbReference type="EMBL" id="QQM99261.1"/>
    </source>
</evidence>
<reference evidence="2 3" key="1">
    <citation type="submission" date="2020-12" db="EMBL/GenBank/DDBJ databases">
        <title>Whole genome sequencing and de novo assembly of Staphylococcus pseudintermedius: a novel pangenome approach to unravel pathogenesis of canine pyoderma.</title>
        <authorList>
            <person name="Ferrer L."/>
            <person name="Perez D."/>
            <person name="Fonticoba R."/>
            <person name="Vines J."/>
            <person name="Fabregas N."/>
            <person name="Madronero S."/>
            <person name="Meroni G."/>
            <person name="Martino P."/>
            <person name="Martinez S."/>
            <person name="Cusco A."/>
            <person name="Migura L."/>
            <person name="Francino O."/>
        </authorList>
    </citation>
    <scope>NUCLEOTIDE SEQUENCE [LARGE SCALE GENOMIC DNA]</scope>
    <source>
        <strain evidence="2 3">HSP080</strain>
    </source>
</reference>
<accession>A0A7T7P063</accession>
<evidence type="ECO:0000256" key="1">
    <source>
        <dbReference type="SAM" id="Phobius"/>
    </source>
</evidence>
<proteinExistence type="predicted"/>
<dbReference type="EMBL" id="CP066884">
    <property type="protein sequence ID" value="QQM99261.1"/>
    <property type="molecule type" value="Genomic_DNA"/>
</dbReference>
<feature type="transmembrane region" description="Helical" evidence="1">
    <location>
        <begin position="6"/>
        <end position="26"/>
    </location>
</feature>
<name>A0A7T7P063_STAPS</name>
<protein>
    <submittedName>
        <fullName evidence="2">Uncharacterized protein</fullName>
    </submittedName>
</protein>
<gene>
    <name evidence="2" type="ORF">JGZ15_02365</name>
</gene>
<keyword evidence="1" id="KW-0472">Membrane</keyword>
<keyword evidence="1" id="KW-1133">Transmembrane helix</keyword>